<sequence>MTAKLIRVGDTVYTEIEIDDDITVGEIKESYKATDVFYTLGTKSEKISAKRTLVLINPNDHSQDTEDFSQCRKRLRLGMGEISISQKSITEGHLYIQSTCTTRKVAAGSMILLNIPGTRLPLDSRNVNALTLDTLPSDALEIIARTLACDGRSYVDEKSLLFVPPMDHLSLTHLAMVNKKIRQTMVPILDRIGEIRRNRYLVYRQSCAVPILEAYEGELRADQLTLSRYGGPPYLTSGETWPMCNSEGCINKSQPLEFVLQIDVSKVPARICDEVGREGLLQFFYCITECHSSLKCFGGNELVRIVHPKPNEKLSLPKLHPNMNQIGFPHVQLITGWKVKDDYPGCYPYKFKDTPYWTATDDLNFPYEEDEDGARIYNNDKLGGWPEPDNPNSHRDYWPVLCKECNREMIVVYSLAPDDNQGQSDGLGVEHMMLLMCDQHEERIFTSHGTYCT</sequence>
<dbReference type="AlphaFoldDB" id="A0A2P6N0F9"/>
<organism evidence="1 2">
    <name type="scientific">Planoprotostelium fungivorum</name>
    <dbReference type="NCBI Taxonomy" id="1890364"/>
    <lineage>
        <taxon>Eukaryota</taxon>
        <taxon>Amoebozoa</taxon>
        <taxon>Evosea</taxon>
        <taxon>Variosea</taxon>
        <taxon>Cavosteliida</taxon>
        <taxon>Cavosteliaceae</taxon>
        <taxon>Planoprotostelium</taxon>
    </lineage>
</organism>
<dbReference type="OrthoDB" id="10679132at2759"/>
<dbReference type="Proteomes" id="UP000241769">
    <property type="component" value="Unassembled WGS sequence"/>
</dbReference>
<gene>
    <name evidence="1" type="ORF">PROFUN_14370</name>
</gene>
<dbReference type="EMBL" id="MDYQ01000266">
    <property type="protein sequence ID" value="PRP77410.1"/>
    <property type="molecule type" value="Genomic_DNA"/>
</dbReference>
<dbReference type="InterPro" id="IPR035948">
    <property type="entry name" value="YwqG-like_sf"/>
</dbReference>
<keyword evidence="2" id="KW-1185">Reference proteome</keyword>
<name>A0A2P6N0F9_9EUKA</name>
<evidence type="ECO:0000313" key="1">
    <source>
        <dbReference type="EMBL" id="PRP77410.1"/>
    </source>
</evidence>
<dbReference type="InterPro" id="IPR015315">
    <property type="entry name" value="DUF1963"/>
</dbReference>
<protein>
    <submittedName>
        <fullName evidence="1">Uncharacterized protein</fullName>
    </submittedName>
</protein>
<dbReference type="Pfam" id="PF09234">
    <property type="entry name" value="DUF1963"/>
    <property type="match status" value="1"/>
</dbReference>
<dbReference type="SUPFAM" id="SSF103032">
    <property type="entry name" value="Hypothetical protein YwqG"/>
    <property type="match status" value="1"/>
</dbReference>
<dbReference type="InParanoid" id="A0A2P6N0F9"/>
<proteinExistence type="predicted"/>
<comment type="caution">
    <text evidence="1">The sequence shown here is derived from an EMBL/GenBank/DDBJ whole genome shotgun (WGS) entry which is preliminary data.</text>
</comment>
<reference evidence="1 2" key="1">
    <citation type="journal article" date="2018" name="Genome Biol. Evol.">
        <title>Multiple Roots of Fruiting Body Formation in Amoebozoa.</title>
        <authorList>
            <person name="Hillmann F."/>
            <person name="Forbes G."/>
            <person name="Novohradska S."/>
            <person name="Ferling I."/>
            <person name="Riege K."/>
            <person name="Groth M."/>
            <person name="Westermann M."/>
            <person name="Marz M."/>
            <person name="Spaller T."/>
            <person name="Winckler T."/>
            <person name="Schaap P."/>
            <person name="Glockner G."/>
        </authorList>
    </citation>
    <scope>NUCLEOTIDE SEQUENCE [LARGE SCALE GENOMIC DNA]</scope>
    <source>
        <strain evidence="1 2">Jena</strain>
    </source>
</reference>
<evidence type="ECO:0000313" key="2">
    <source>
        <dbReference type="Proteomes" id="UP000241769"/>
    </source>
</evidence>
<accession>A0A2P6N0F9</accession>
<dbReference type="Gene3D" id="2.30.320.10">
    <property type="entry name" value="YwqG-like"/>
    <property type="match status" value="1"/>
</dbReference>